<dbReference type="InterPro" id="IPR011008">
    <property type="entry name" value="Dimeric_a/b-barrel"/>
</dbReference>
<dbReference type="Proteomes" id="UP000605099">
    <property type="component" value="Unassembled WGS sequence"/>
</dbReference>
<evidence type="ECO:0008006" key="3">
    <source>
        <dbReference type="Google" id="ProtNLM"/>
    </source>
</evidence>
<comment type="caution">
    <text evidence="1">The sequence shown here is derived from an EMBL/GenBank/DDBJ whole genome shotgun (WGS) entry which is preliminary data.</text>
</comment>
<dbReference type="SUPFAM" id="SSF54909">
    <property type="entry name" value="Dimeric alpha+beta barrel"/>
    <property type="match status" value="1"/>
</dbReference>
<proteinExistence type="predicted"/>
<keyword evidence="2" id="KW-1185">Reference proteome</keyword>
<gene>
    <name evidence="1" type="ORF">GCM10011349_24900</name>
</gene>
<organism evidence="1 2">
    <name type="scientific">Novosphingobium indicum</name>
    <dbReference type="NCBI Taxonomy" id="462949"/>
    <lineage>
        <taxon>Bacteria</taxon>
        <taxon>Pseudomonadati</taxon>
        <taxon>Pseudomonadota</taxon>
        <taxon>Alphaproteobacteria</taxon>
        <taxon>Sphingomonadales</taxon>
        <taxon>Sphingomonadaceae</taxon>
        <taxon>Novosphingobium</taxon>
    </lineage>
</organism>
<protein>
    <recommendedName>
        <fullName evidence="3">EthD domain-containing protein</fullName>
    </recommendedName>
</protein>
<sequence>MIDAVLVVLTKAVEGREADMEDWYTNIHIRDALRFRGSVTAQRFRFSTEQPCRPQGFDWQYLALYDVFDPVRFSREHLENALTSRMQVSDAIDDSVLYDFHYYPLAFHDHDPDVPHEGGVILEELHCAEGREDEFRSWYAANYLPQAAARPGVKSAAFLVFRTFGQMIPVAPEYRYVAIYRINDADAARTAWRGADTALEKSGLVAPHGSRITQWDVATPRLTKDHVQHPTAAGLAEEERARAHMGGNVRAAGLEKLAAS</sequence>
<reference evidence="2" key="1">
    <citation type="journal article" date="2019" name="Int. J. Syst. Evol. Microbiol.">
        <title>The Global Catalogue of Microorganisms (GCM) 10K type strain sequencing project: providing services to taxonomists for standard genome sequencing and annotation.</title>
        <authorList>
            <consortium name="The Broad Institute Genomics Platform"/>
            <consortium name="The Broad Institute Genome Sequencing Center for Infectious Disease"/>
            <person name="Wu L."/>
            <person name="Ma J."/>
        </authorList>
    </citation>
    <scope>NUCLEOTIDE SEQUENCE [LARGE SCALE GENOMIC DNA]</scope>
    <source>
        <strain evidence="2">CGMCC 1.6784</strain>
    </source>
</reference>
<evidence type="ECO:0000313" key="1">
    <source>
        <dbReference type="EMBL" id="GGN51921.1"/>
    </source>
</evidence>
<dbReference type="EMBL" id="BMLK01000011">
    <property type="protein sequence ID" value="GGN51921.1"/>
    <property type="molecule type" value="Genomic_DNA"/>
</dbReference>
<name>A0ABQ2JN52_9SPHN</name>
<dbReference type="RefSeq" id="WP_188820021.1">
    <property type="nucleotide sequence ID" value="NZ_BMLK01000011.1"/>
</dbReference>
<accession>A0ABQ2JN52</accession>
<evidence type="ECO:0000313" key="2">
    <source>
        <dbReference type="Proteomes" id="UP000605099"/>
    </source>
</evidence>